<reference evidence="2" key="1">
    <citation type="submission" date="2016-12" db="EMBL/GenBank/DDBJ databases">
        <authorList>
            <person name="Gaudriault S."/>
        </authorList>
    </citation>
    <scope>NUCLEOTIDE SEQUENCE [LARGE SCALE GENOMIC DNA]</scope>
    <source>
        <strain evidence="2">HGB1681 (deposited as PTA-6826 in the American Type Culture Collection)</strain>
    </source>
</reference>
<evidence type="ECO:0000313" key="2">
    <source>
        <dbReference type="Proteomes" id="UP000196435"/>
    </source>
</evidence>
<dbReference type="AlphaFoldDB" id="A0A1N6MQT2"/>
<proteinExistence type="predicted"/>
<name>A0A1N6MQT2_9GAMM</name>
<sequence>MFVRNSALLAGSIVSAVFSLFVLLSLHSPWMSFSKDDGTECQKSAALALYVRNRTILRVRPANTELQ</sequence>
<accession>A0A1N6MQT2</accession>
<evidence type="ECO:0000313" key="1">
    <source>
        <dbReference type="EMBL" id="SIP71205.1"/>
    </source>
</evidence>
<protein>
    <submittedName>
        <fullName evidence="1">Uncharacterized protein</fullName>
    </submittedName>
</protein>
<dbReference type="EMBL" id="FTLG01000013">
    <property type="protein sequence ID" value="SIP71205.1"/>
    <property type="molecule type" value="Genomic_DNA"/>
</dbReference>
<organism evidence="1 2">
    <name type="scientific">Xenorhabdus innexi</name>
    <dbReference type="NCBI Taxonomy" id="290109"/>
    <lineage>
        <taxon>Bacteria</taxon>
        <taxon>Pseudomonadati</taxon>
        <taxon>Pseudomonadota</taxon>
        <taxon>Gammaproteobacteria</taxon>
        <taxon>Enterobacterales</taxon>
        <taxon>Morganellaceae</taxon>
        <taxon>Xenorhabdus</taxon>
    </lineage>
</organism>
<gene>
    <name evidence="1" type="ORF">XIS1_110004</name>
</gene>
<dbReference type="Proteomes" id="UP000196435">
    <property type="component" value="Unassembled WGS sequence"/>
</dbReference>